<gene>
    <name evidence="1" type="ORF">C41B8_12444</name>
</gene>
<dbReference type="AlphaFoldDB" id="A0A084IJJ8"/>
<accession>A0A084IJJ8</accession>
<comment type="caution">
    <text evidence="1">The sequence shown here is derived from an EMBL/GenBank/DDBJ whole genome shotgun (WGS) entry which is preliminary data.</text>
</comment>
<evidence type="ECO:0000313" key="1">
    <source>
        <dbReference type="EMBL" id="KEZ76882.1"/>
    </source>
</evidence>
<dbReference type="Proteomes" id="UP000028302">
    <property type="component" value="Unassembled WGS sequence"/>
</dbReference>
<proteinExistence type="predicted"/>
<sequence>MQPSLTPCNPSVMWSAPNLAKSPSRFQPGLGRGTRAILDRHRSAFPQGGEGRRKAIKRVGDVERHRSPDPLASRALFPCLGVGCIGHGLSTRAAWLE</sequence>
<dbReference type="STRING" id="1304275.C41B8_12444"/>
<reference evidence="1 2" key="1">
    <citation type="submission" date="2013-03" db="EMBL/GenBank/DDBJ databases">
        <title>Salinisphaera hydrothermalis C41B8 Genome Sequencing.</title>
        <authorList>
            <person name="Li C."/>
            <person name="Lai Q."/>
            <person name="Shao Z."/>
        </authorList>
    </citation>
    <scope>NUCLEOTIDE SEQUENCE [LARGE SCALE GENOMIC DNA]</scope>
    <source>
        <strain evidence="1 2">C41B8</strain>
    </source>
</reference>
<organism evidence="1 2">
    <name type="scientific">Salinisphaera hydrothermalis (strain C41B8)</name>
    <dbReference type="NCBI Taxonomy" id="1304275"/>
    <lineage>
        <taxon>Bacteria</taxon>
        <taxon>Pseudomonadati</taxon>
        <taxon>Pseudomonadota</taxon>
        <taxon>Gammaproteobacteria</taxon>
        <taxon>Salinisphaerales</taxon>
        <taxon>Salinisphaeraceae</taxon>
        <taxon>Salinisphaera</taxon>
    </lineage>
</organism>
<protein>
    <submittedName>
        <fullName evidence="1">Uncharacterized protein</fullName>
    </submittedName>
</protein>
<evidence type="ECO:0000313" key="2">
    <source>
        <dbReference type="Proteomes" id="UP000028302"/>
    </source>
</evidence>
<name>A0A084IJJ8_SALHC</name>
<dbReference type="EMBL" id="APNK01000020">
    <property type="protein sequence ID" value="KEZ76882.1"/>
    <property type="molecule type" value="Genomic_DNA"/>
</dbReference>
<keyword evidence="2" id="KW-1185">Reference proteome</keyword>